<protein>
    <recommendedName>
        <fullName evidence="11">Glycosyltransferase RgtA/B/C/D-like domain-containing protein</fullName>
    </recommendedName>
</protein>
<keyword evidence="7 8" id="KW-0472">Membrane</keyword>
<feature type="transmembrane region" description="Helical" evidence="8">
    <location>
        <begin position="386"/>
        <end position="408"/>
    </location>
</feature>
<comment type="caution">
    <text evidence="9">The sequence shown here is derived from an EMBL/GenBank/DDBJ whole genome shotgun (WGS) entry which is preliminary data.</text>
</comment>
<dbReference type="GO" id="GO:0016763">
    <property type="term" value="F:pentosyltransferase activity"/>
    <property type="evidence" value="ECO:0007669"/>
    <property type="project" value="TreeGrafter"/>
</dbReference>
<evidence type="ECO:0000313" key="10">
    <source>
        <dbReference type="Proteomes" id="UP000886751"/>
    </source>
</evidence>
<gene>
    <name evidence="9" type="ORF">H9846_07165</name>
</gene>
<dbReference type="Proteomes" id="UP000886751">
    <property type="component" value="Unassembled WGS sequence"/>
</dbReference>
<keyword evidence="6 8" id="KW-1133">Transmembrane helix</keyword>
<dbReference type="EMBL" id="DXEI01000108">
    <property type="protein sequence ID" value="HIX95222.1"/>
    <property type="molecule type" value="Genomic_DNA"/>
</dbReference>
<evidence type="ECO:0000256" key="7">
    <source>
        <dbReference type="ARBA" id="ARBA00023136"/>
    </source>
</evidence>
<name>A0A9D1Y1V5_9FIRM</name>
<reference evidence="9" key="2">
    <citation type="submission" date="2021-04" db="EMBL/GenBank/DDBJ databases">
        <authorList>
            <person name="Gilroy R."/>
        </authorList>
    </citation>
    <scope>NUCLEOTIDE SEQUENCE</scope>
    <source>
        <strain evidence="9">ChiHecec2B26-7398</strain>
    </source>
</reference>
<evidence type="ECO:0000256" key="5">
    <source>
        <dbReference type="ARBA" id="ARBA00022692"/>
    </source>
</evidence>
<evidence type="ECO:0000256" key="2">
    <source>
        <dbReference type="ARBA" id="ARBA00022475"/>
    </source>
</evidence>
<evidence type="ECO:0000256" key="6">
    <source>
        <dbReference type="ARBA" id="ARBA00022989"/>
    </source>
</evidence>
<dbReference type="InterPro" id="IPR050297">
    <property type="entry name" value="LipidA_mod_glycosyltrf_83"/>
</dbReference>
<proteinExistence type="predicted"/>
<organism evidence="9 10">
    <name type="scientific">Candidatus Gemmiger excrementipullorum</name>
    <dbReference type="NCBI Taxonomy" id="2838610"/>
    <lineage>
        <taxon>Bacteria</taxon>
        <taxon>Bacillati</taxon>
        <taxon>Bacillota</taxon>
        <taxon>Clostridia</taxon>
        <taxon>Eubacteriales</taxon>
        <taxon>Gemmiger</taxon>
    </lineage>
</organism>
<feature type="transmembrane region" description="Helical" evidence="8">
    <location>
        <begin position="197"/>
        <end position="230"/>
    </location>
</feature>
<feature type="transmembrane region" description="Helical" evidence="8">
    <location>
        <begin position="113"/>
        <end position="134"/>
    </location>
</feature>
<evidence type="ECO:0000256" key="4">
    <source>
        <dbReference type="ARBA" id="ARBA00022679"/>
    </source>
</evidence>
<dbReference type="GO" id="GO:0009103">
    <property type="term" value="P:lipopolysaccharide biosynthetic process"/>
    <property type="evidence" value="ECO:0007669"/>
    <property type="project" value="UniProtKB-ARBA"/>
</dbReference>
<feature type="transmembrane region" description="Helical" evidence="8">
    <location>
        <begin position="301"/>
        <end position="319"/>
    </location>
</feature>
<sequence>MAQRKRARLALLGLLLAAGLLLMLLYAARKTGYHVDELYTYELANYPGGFYALQDGYLDAWHDGALFASALHPAQPFDYSIPWNNQKIDVHPPLYYCLVYTAESLLPGLGLPWVGLVPNFFCLLAGAAVLYAAARRLTGRFWVSWLAAAVFLLNVGTQGMALLTRMYALLMLETLLLAAAHLSLFRTVQSGGRPRWVWLALAAATMAGALTQYFFLVFCFFFCGLFGLWLLAQKRWRTALAYAAAEFGGLAAAYLAFPTMKTHIFGGARGQQALGSFFSLSALGDWAASVGRVLALLGGQFGGAALWAFLLLLAAGILYKKGCRLRGDAVFAAMLALAGALYILAINKAAPFEADRYYVMIYGPLILAGAAVAARLAALYPKAEPLLALAVLVPVLSAHLTVGNGYLYTQYAGRAPALEETAALPAVVLNAAGYEVAPDLFLPEFARREAVYQVAVATDPAEGLRDAAETGALDDGFVVYGYTWDTAELLTLIEETLDVASAELLTDVARCPVYLVEMKN</sequence>
<evidence type="ECO:0000256" key="8">
    <source>
        <dbReference type="SAM" id="Phobius"/>
    </source>
</evidence>
<feature type="transmembrane region" description="Helical" evidence="8">
    <location>
        <begin position="331"/>
        <end position="350"/>
    </location>
</feature>
<evidence type="ECO:0000313" key="9">
    <source>
        <dbReference type="EMBL" id="HIX95222.1"/>
    </source>
</evidence>
<keyword evidence="3" id="KW-0328">Glycosyltransferase</keyword>
<reference evidence="9" key="1">
    <citation type="journal article" date="2021" name="PeerJ">
        <title>Extensive microbial diversity within the chicken gut microbiome revealed by metagenomics and culture.</title>
        <authorList>
            <person name="Gilroy R."/>
            <person name="Ravi A."/>
            <person name="Getino M."/>
            <person name="Pursley I."/>
            <person name="Horton D.L."/>
            <person name="Alikhan N.F."/>
            <person name="Baker D."/>
            <person name="Gharbi K."/>
            <person name="Hall N."/>
            <person name="Watson M."/>
            <person name="Adriaenssens E.M."/>
            <person name="Foster-Nyarko E."/>
            <person name="Jarju S."/>
            <person name="Secka A."/>
            <person name="Antonio M."/>
            <person name="Oren A."/>
            <person name="Chaudhuri R.R."/>
            <person name="La Ragione R."/>
            <person name="Hildebrand F."/>
            <person name="Pallen M.J."/>
        </authorList>
    </citation>
    <scope>NUCLEOTIDE SEQUENCE</scope>
    <source>
        <strain evidence="9">ChiHecec2B26-7398</strain>
    </source>
</reference>
<evidence type="ECO:0000256" key="1">
    <source>
        <dbReference type="ARBA" id="ARBA00004651"/>
    </source>
</evidence>
<feature type="transmembrane region" description="Helical" evidence="8">
    <location>
        <begin position="356"/>
        <end position="374"/>
    </location>
</feature>
<dbReference type="PANTHER" id="PTHR33908">
    <property type="entry name" value="MANNOSYLTRANSFERASE YKCB-RELATED"/>
    <property type="match status" value="1"/>
</dbReference>
<dbReference type="PANTHER" id="PTHR33908:SF11">
    <property type="entry name" value="MEMBRANE PROTEIN"/>
    <property type="match status" value="1"/>
</dbReference>
<feature type="transmembrane region" description="Helical" evidence="8">
    <location>
        <begin position="236"/>
        <end position="257"/>
    </location>
</feature>
<dbReference type="AlphaFoldDB" id="A0A9D1Y1V5"/>
<evidence type="ECO:0000256" key="3">
    <source>
        <dbReference type="ARBA" id="ARBA00022676"/>
    </source>
</evidence>
<accession>A0A9D1Y1V5</accession>
<keyword evidence="4" id="KW-0808">Transferase</keyword>
<keyword evidence="5 8" id="KW-0812">Transmembrane</keyword>
<evidence type="ECO:0008006" key="11">
    <source>
        <dbReference type="Google" id="ProtNLM"/>
    </source>
</evidence>
<keyword evidence="2" id="KW-1003">Cell membrane</keyword>
<comment type="subcellular location">
    <subcellularLocation>
        <location evidence="1">Cell membrane</location>
        <topology evidence="1">Multi-pass membrane protein</topology>
    </subcellularLocation>
</comment>
<dbReference type="GO" id="GO:0005886">
    <property type="term" value="C:plasma membrane"/>
    <property type="evidence" value="ECO:0007669"/>
    <property type="project" value="UniProtKB-SubCell"/>
</dbReference>
<feature type="transmembrane region" description="Helical" evidence="8">
    <location>
        <begin position="141"/>
        <end position="161"/>
    </location>
</feature>